<accession>A0A015W2K9</accession>
<proteinExistence type="predicted"/>
<organism evidence="1 2">
    <name type="scientific">Bacteroides fragilis str. 3988T(B)14</name>
    <dbReference type="NCBI Taxonomy" id="1339315"/>
    <lineage>
        <taxon>Bacteria</taxon>
        <taxon>Pseudomonadati</taxon>
        <taxon>Bacteroidota</taxon>
        <taxon>Bacteroidia</taxon>
        <taxon>Bacteroidales</taxon>
        <taxon>Bacteroidaceae</taxon>
        <taxon>Bacteroides</taxon>
    </lineage>
</organism>
<dbReference type="AlphaFoldDB" id="A0A015W2K9"/>
<evidence type="ECO:0000313" key="2">
    <source>
        <dbReference type="Proteomes" id="UP000020529"/>
    </source>
</evidence>
<comment type="caution">
    <text evidence="1">The sequence shown here is derived from an EMBL/GenBank/DDBJ whole genome shotgun (WGS) entry which is preliminary data.</text>
</comment>
<name>A0A015W2K9_BACFG</name>
<sequence>MILTSNVLHYIFFRKVVRTITKKEPSHDGEFSVGSMYTSVNKS</sequence>
<protein>
    <submittedName>
        <fullName evidence="1">Uncharacterized protein</fullName>
    </submittedName>
</protein>
<dbReference type="EMBL" id="JGCY01000275">
    <property type="protein sequence ID" value="EXY74695.1"/>
    <property type="molecule type" value="Genomic_DNA"/>
</dbReference>
<reference evidence="1 2" key="1">
    <citation type="submission" date="2014-02" db="EMBL/GenBank/DDBJ databases">
        <authorList>
            <person name="Sears C."/>
            <person name="Carroll K."/>
            <person name="Sack B.R."/>
            <person name="Qadri F."/>
            <person name="Myers L.L."/>
            <person name="Chung G.-T."/>
            <person name="Escheverria P."/>
            <person name="Fraser C.M."/>
            <person name="Sadzewicz L."/>
            <person name="Shefchek K.A."/>
            <person name="Tallon L."/>
            <person name="Das S.P."/>
            <person name="Daugherty S."/>
            <person name="Mongodin E.F."/>
        </authorList>
    </citation>
    <scope>NUCLEOTIDE SEQUENCE [LARGE SCALE GENOMIC DNA]</scope>
    <source>
        <strain evidence="2">3988T(B)14</strain>
    </source>
</reference>
<evidence type="ECO:0000313" key="1">
    <source>
        <dbReference type="EMBL" id="EXY74695.1"/>
    </source>
</evidence>
<dbReference type="Proteomes" id="UP000020529">
    <property type="component" value="Unassembled WGS sequence"/>
</dbReference>
<gene>
    <name evidence="1" type="ORF">M124_1524</name>
</gene>